<feature type="compositionally biased region" description="Low complexity" evidence="1">
    <location>
        <begin position="200"/>
        <end position="214"/>
    </location>
</feature>
<gene>
    <name evidence="2" type="ORF">B0H17DRAFT_1190844</name>
</gene>
<name>A0AAD7H0R8_MYCRO</name>
<dbReference type="AlphaFoldDB" id="A0AAD7H0R8"/>
<protein>
    <submittedName>
        <fullName evidence="2">Uncharacterized protein</fullName>
    </submittedName>
</protein>
<evidence type="ECO:0000313" key="2">
    <source>
        <dbReference type="EMBL" id="KAJ7709663.1"/>
    </source>
</evidence>
<proteinExistence type="predicted"/>
<organism evidence="2 3">
    <name type="scientific">Mycena rosella</name>
    <name type="common">Pink bonnet</name>
    <name type="synonym">Agaricus rosellus</name>
    <dbReference type="NCBI Taxonomy" id="1033263"/>
    <lineage>
        <taxon>Eukaryota</taxon>
        <taxon>Fungi</taxon>
        <taxon>Dikarya</taxon>
        <taxon>Basidiomycota</taxon>
        <taxon>Agaricomycotina</taxon>
        <taxon>Agaricomycetes</taxon>
        <taxon>Agaricomycetidae</taxon>
        <taxon>Agaricales</taxon>
        <taxon>Marasmiineae</taxon>
        <taxon>Mycenaceae</taxon>
        <taxon>Mycena</taxon>
    </lineage>
</organism>
<dbReference type="Proteomes" id="UP001221757">
    <property type="component" value="Unassembled WGS sequence"/>
</dbReference>
<accession>A0AAD7H0R8</accession>
<comment type="caution">
    <text evidence="2">The sequence shown here is derived from an EMBL/GenBank/DDBJ whole genome shotgun (WGS) entry which is preliminary data.</text>
</comment>
<dbReference type="EMBL" id="JARKIE010000002">
    <property type="protein sequence ID" value="KAJ7709663.1"/>
    <property type="molecule type" value="Genomic_DNA"/>
</dbReference>
<feature type="compositionally biased region" description="Low complexity" evidence="1">
    <location>
        <begin position="183"/>
        <end position="192"/>
    </location>
</feature>
<evidence type="ECO:0000313" key="3">
    <source>
        <dbReference type="Proteomes" id="UP001221757"/>
    </source>
</evidence>
<reference evidence="2" key="1">
    <citation type="submission" date="2023-03" db="EMBL/GenBank/DDBJ databases">
        <title>Massive genome expansion in bonnet fungi (Mycena s.s.) driven by repeated elements and novel gene families across ecological guilds.</title>
        <authorList>
            <consortium name="Lawrence Berkeley National Laboratory"/>
            <person name="Harder C.B."/>
            <person name="Miyauchi S."/>
            <person name="Viragh M."/>
            <person name="Kuo A."/>
            <person name="Thoen E."/>
            <person name="Andreopoulos B."/>
            <person name="Lu D."/>
            <person name="Skrede I."/>
            <person name="Drula E."/>
            <person name="Henrissat B."/>
            <person name="Morin E."/>
            <person name="Kohler A."/>
            <person name="Barry K."/>
            <person name="LaButti K."/>
            <person name="Morin E."/>
            <person name="Salamov A."/>
            <person name="Lipzen A."/>
            <person name="Mereny Z."/>
            <person name="Hegedus B."/>
            <person name="Baldrian P."/>
            <person name="Stursova M."/>
            <person name="Weitz H."/>
            <person name="Taylor A."/>
            <person name="Grigoriev I.V."/>
            <person name="Nagy L.G."/>
            <person name="Martin F."/>
            <person name="Kauserud H."/>
        </authorList>
    </citation>
    <scope>NUCLEOTIDE SEQUENCE</scope>
    <source>
        <strain evidence="2">CBHHK067</strain>
    </source>
</reference>
<feature type="region of interest" description="Disordered" evidence="1">
    <location>
        <begin position="177"/>
        <end position="220"/>
    </location>
</feature>
<keyword evidence="3" id="KW-1185">Reference proteome</keyword>
<evidence type="ECO:0000256" key="1">
    <source>
        <dbReference type="SAM" id="MobiDB-lite"/>
    </source>
</evidence>
<sequence length="256" mass="26989">MSPHLKRTISDLQTDIQRAKNNLDARSSIEIVTGVLRMTIHPPLRLAPGVQPVLDAIAKGHFDGPGVATVGGALVHYADAQAAVVAAVAARGGLPTKSVAQALGKLYGELFKHHHGGVTSQISIKHDQQTMSEAVAAMIPHPRPAPATDTHPFAYRTPVPFVPAHLLALRYPALPQPSPRLLPRPAAKPDAAAARRRRAATPPAAQAEQLQPRASTPTKQPAWALYPVGKRSCAVVIKAPPGASRAAGDKENRAVV</sequence>